<dbReference type="Proteomes" id="UP001497516">
    <property type="component" value="Chromosome 1"/>
</dbReference>
<dbReference type="EMBL" id="OZ034813">
    <property type="protein sequence ID" value="CAL1357295.1"/>
    <property type="molecule type" value="Genomic_DNA"/>
</dbReference>
<reference evidence="2 3" key="1">
    <citation type="submission" date="2024-04" db="EMBL/GenBank/DDBJ databases">
        <authorList>
            <person name="Fracassetti M."/>
        </authorList>
    </citation>
    <scope>NUCLEOTIDE SEQUENCE [LARGE SCALE GENOMIC DNA]</scope>
</reference>
<feature type="compositionally biased region" description="Acidic residues" evidence="1">
    <location>
        <begin position="10"/>
        <end position="25"/>
    </location>
</feature>
<evidence type="ECO:0000313" key="3">
    <source>
        <dbReference type="Proteomes" id="UP001497516"/>
    </source>
</evidence>
<evidence type="ECO:0000313" key="2">
    <source>
        <dbReference type="EMBL" id="CAL1357295.1"/>
    </source>
</evidence>
<gene>
    <name evidence="2" type="ORF">LTRI10_LOCUS4941</name>
</gene>
<sequence length="84" mass="9737">MRKAQRYEQPEVDDEGYGGDGDDEFNPARERRDRCRSLDGEDGTQMTMTVDLSGRHRLLLPYSRSAGESCEHHDVLTRIRVLWP</sequence>
<accession>A0AAV2CL62</accession>
<feature type="region of interest" description="Disordered" evidence="1">
    <location>
        <begin position="1"/>
        <end position="44"/>
    </location>
</feature>
<name>A0AAV2CL62_9ROSI</name>
<keyword evidence="3" id="KW-1185">Reference proteome</keyword>
<evidence type="ECO:0000256" key="1">
    <source>
        <dbReference type="SAM" id="MobiDB-lite"/>
    </source>
</evidence>
<proteinExistence type="predicted"/>
<feature type="compositionally biased region" description="Basic and acidic residues" evidence="1">
    <location>
        <begin position="26"/>
        <end position="39"/>
    </location>
</feature>
<dbReference type="AlphaFoldDB" id="A0AAV2CL62"/>
<organism evidence="2 3">
    <name type="scientific">Linum trigynum</name>
    <dbReference type="NCBI Taxonomy" id="586398"/>
    <lineage>
        <taxon>Eukaryota</taxon>
        <taxon>Viridiplantae</taxon>
        <taxon>Streptophyta</taxon>
        <taxon>Embryophyta</taxon>
        <taxon>Tracheophyta</taxon>
        <taxon>Spermatophyta</taxon>
        <taxon>Magnoliopsida</taxon>
        <taxon>eudicotyledons</taxon>
        <taxon>Gunneridae</taxon>
        <taxon>Pentapetalae</taxon>
        <taxon>rosids</taxon>
        <taxon>fabids</taxon>
        <taxon>Malpighiales</taxon>
        <taxon>Linaceae</taxon>
        <taxon>Linum</taxon>
    </lineage>
</organism>
<protein>
    <submittedName>
        <fullName evidence="2">Uncharacterized protein</fullName>
    </submittedName>
</protein>